<protein>
    <submittedName>
        <fullName evidence="1">Uncharacterized protein</fullName>
    </submittedName>
</protein>
<dbReference type="EMBL" id="NIDE01000017">
    <property type="protein sequence ID" value="OWK36266.1"/>
    <property type="molecule type" value="Genomic_DNA"/>
</dbReference>
<name>A0A225DFY5_9BACT</name>
<accession>A0A225DFY5</accession>
<dbReference type="Proteomes" id="UP000214646">
    <property type="component" value="Unassembled WGS sequence"/>
</dbReference>
<sequence>MIEVIFHVEASANQIIIRRVLIRETSRLPGWVADPSEWPGEKPWPVVDI</sequence>
<dbReference type="AlphaFoldDB" id="A0A225DFY5"/>
<keyword evidence="2" id="KW-1185">Reference proteome</keyword>
<evidence type="ECO:0000313" key="1">
    <source>
        <dbReference type="EMBL" id="OWK36266.1"/>
    </source>
</evidence>
<organism evidence="1 2">
    <name type="scientific">Fimbriiglobus ruber</name>
    <dbReference type="NCBI Taxonomy" id="1908690"/>
    <lineage>
        <taxon>Bacteria</taxon>
        <taxon>Pseudomonadati</taxon>
        <taxon>Planctomycetota</taxon>
        <taxon>Planctomycetia</taxon>
        <taxon>Gemmatales</taxon>
        <taxon>Gemmataceae</taxon>
        <taxon>Fimbriiglobus</taxon>
    </lineage>
</organism>
<evidence type="ECO:0000313" key="2">
    <source>
        <dbReference type="Proteomes" id="UP000214646"/>
    </source>
</evidence>
<reference evidence="2" key="1">
    <citation type="submission" date="2017-06" db="EMBL/GenBank/DDBJ databases">
        <title>Genome analysis of Fimbriiglobus ruber SP5, the first member of the order Planctomycetales with confirmed chitinolytic capability.</title>
        <authorList>
            <person name="Ravin N.V."/>
            <person name="Rakitin A.L."/>
            <person name="Ivanova A.A."/>
            <person name="Beletsky A.V."/>
            <person name="Kulichevskaya I.S."/>
            <person name="Mardanov A.V."/>
            <person name="Dedysh S.N."/>
        </authorList>
    </citation>
    <scope>NUCLEOTIDE SEQUENCE [LARGE SCALE GENOMIC DNA]</scope>
    <source>
        <strain evidence="2">SP5</strain>
    </source>
</reference>
<comment type="caution">
    <text evidence="1">The sequence shown here is derived from an EMBL/GenBank/DDBJ whole genome shotgun (WGS) entry which is preliminary data.</text>
</comment>
<dbReference type="RefSeq" id="WP_161967975.1">
    <property type="nucleotide sequence ID" value="NZ_NIDE01000017.1"/>
</dbReference>
<gene>
    <name evidence="1" type="ORF">FRUB_08829</name>
</gene>
<proteinExistence type="predicted"/>